<proteinExistence type="inferred from homology"/>
<dbReference type="GO" id="GO:0046872">
    <property type="term" value="F:metal ion binding"/>
    <property type="evidence" value="ECO:0007669"/>
    <property type="project" value="UniProtKB-KW"/>
</dbReference>
<evidence type="ECO:0000313" key="7">
    <source>
        <dbReference type="EMBL" id="QOT80845.1"/>
    </source>
</evidence>
<dbReference type="InterPro" id="IPR005956">
    <property type="entry name" value="4OHPhenylPyrv_dOase"/>
</dbReference>
<dbReference type="PIRSF" id="PIRSF009283">
    <property type="entry name" value="HPP_dOase"/>
    <property type="match status" value="1"/>
</dbReference>
<feature type="domain" description="VOC" evidence="6">
    <location>
        <begin position="26"/>
        <end position="144"/>
    </location>
</feature>
<dbReference type="RefSeq" id="WP_150987234.1">
    <property type="nucleotide sequence ID" value="NZ_CP062804.1"/>
</dbReference>
<keyword evidence="4 5" id="KW-0408">Iron</keyword>
<evidence type="ECO:0000256" key="3">
    <source>
        <dbReference type="ARBA" id="ARBA00022737"/>
    </source>
</evidence>
<organism evidence="7 8">
    <name type="scientific">Cupriavidus basilensis</name>
    <dbReference type="NCBI Taxonomy" id="68895"/>
    <lineage>
        <taxon>Bacteria</taxon>
        <taxon>Pseudomonadati</taxon>
        <taxon>Pseudomonadota</taxon>
        <taxon>Betaproteobacteria</taxon>
        <taxon>Burkholderiales</taxon>
        <taxon>Burkholderiaceae</taxon>
        <taxon>Cupriavidus</taxon>
    </lineage>
</organism>
<accession>A0A643FSE2</accession>
<gene>
    <name evidence="7" type="ORF">F7R26_025890</name>
</gene>
<dbReference type="InterPro" id="IPR004360">
    <property type="entry name" value="Glyas_Fos-R_dOase_dom"/>
</dbReference>
<keyword evidence="2 5" id="KW-0479">Metal-binding</keyword>
<feature type="domain" description="VOC" evidence="6">
    <location>
        <begin position="187"/>
        <end position="354"/>
    </location>
</feature>
<dbReference type="PANTHER" id="PTHR11959">
    <property type="entry name" value="4-HYDROXYPHENYLPYRUVATE DIOXYGENASE"/>
    <property type="match status" value="1"/>
</dbReference>
<dbReference type="InterPro" id="IPR037523">
    <property type="entry name" value="VOC_core"/>
</dbReference>
<evidence type="ECO:0000256" key="4">
    <source>
        <dbReference type="ARBA" id="ARBA00023004"/>
    </source>
</evidence>
<dbReference type="Gene3D" id="3.10.180.10">
    <property type="entry name" value="2,3-Dihydroxybiphenyl 1,2-Dioxygenase, domain 1"/>
    <property type="match status" value="2"/>
</dbReference>
<feature type="binding site" evidence="5">
    <location>
        <position position="190"/>
    </location>
    <ligand>
        <name>Fe cation</name>
        <dbReference type="ChEBI" id="CHEBI:24875"/>
    </ligand>
</feature>
<dbReference type="PROSITE" id="PS51819">
    <property type="entry name" value="VOC"/>
    <property type="match status" value="2"/>
</dbReference>
<evidence type="ECO:0000259" key="6">
    <source>
        <dbReference type="PROSITE" id="PS51819"/>
    </source>
</evidence>
<dbReference type="Pfam" id="PF00903">
    <property type="entry name" value="Glyoxalase"/>
    <property type="match status" value="1"/>
</dbReference>
<evidence type="ECO:0000313" key="8">
    <source>
        <dbReference type="Proteomes" id="UP000397656"/>
    </source>
</evidence>
<dbReference type="CDD" id="cd07250">
    <property type="entry name" value="HPPD_C_like"/>
    <property type="match status" value="1"/>
</dbReference>
<feature type="binding site" evidence="5">
    <location>
        <position position="268"/>
    </location>
    <ligand>
        <name>Fe cation</name>
        <dbReference type="ChEBI" id="CHEBI:24875"/>
    </ligand>
</feature>
<dbReference type="GO" id="GO:0006572">
    <property type="term" value="P:L-tyrosine catabolic process"/>
    <property type="evidence" value="ECO:0007669"/>
    <property type="project" value="TreeGrafter"/>
</dbReference>
<sequence length="382" mass="41748">MSRPADVFSPRADDFQPWENPLGIMGYEFVEFASPDPAALGRTFERFGFRAIAQHRHKNVKLFRQGEMNFIVDAEPDSFATRYASEYGLSICAVGIRVNDAATAFARAVDAGAWPFEAGTVGPMELNIPAIQGIGRSIIYFIDRWRGKEGRPGDVGDISIYDVDFRALAPAATDTAATTTAGAGLARVDHVTQAVDPGHLEEWLDFYRKVLGFREIHEVNAGWHVASDSRVLLSPCGLIRIPIYEKGTQRHDQMEHYLSGHHGEGIQHIALATDDLVASAAALARNGVRFVEPPAAYYDTVDARVPGHGLDLAALRRYGILVDGALRADGTREAFLQAFARREAGEFFFEIVQRDNYHGFGEGNLPALEAAMGSASTPNTPA</sequence>
<evidence type="ECO:0000256" key="5">
    <source>
        <dbReference type="PIRSR" id="PIRSR009283-1"/>
    </source>
</evidence>
<dbReference type="InterPro" id="IPR029068">
    <property type="entry name" value="Glyas_Bleomycin-R_OHBP_Dase"/>
</dbReference>
<feature type="binding site" evidence="5">
    <location>
        <position position="350"/>
    </location>
    <ligand>
        <name>Fe cation</name>
        <dbReference type="ChEBI" id="CHEBI:24875"/>
    </ligand>
</feature>
<dbReference type="GeneID" id="98404378"/>
<dbReference type="CDD" id="cd08342">
    <property type="entry name" value="HPPD_N_like"/>
    <property type="match status" value="1"/>
</dbReference>
<dbReference type="AlphaFoldDB" id="A0A643FSE2"/>
<dbReference type="InterPro" id="IPR041735">
    <property type="entry name" value="4OHPhenylPyrv_dOase_C"/>
</dbReference>
<dbReference type="GO" id="GO:0003868">
    <property type="term" value="F:4-hydroxyphenylpyruvate dioxygenase activity"/>
    <property type="evidence" value="ECO:0007669"/>
    <property type="project" value="InterPro"/>
</dbReference>
<dbReference type="EMBL" id="CP062804">
    <property type="protein sequence ID" value="QOT80845.1"/>
    <property type="molecule type" value="Genomic_DNA"/>
</dbReference>
<protein>
    <submittedName>
        <fullName evidence="7">VOC family protein</fullName>
    </submittedName>
</protein>
<dbReference type="SUPFAM" id="SSF54593">
    <property type="entry name" value="Glyoxalase/Bleomycin resistance protein/Dihydroxybiphenyl dioxygenase"/>
    <property type="match status" value="1"/>
</dbReference>
<reference evidence="7 8" key="1">
    <citation type="submission" date="2020-10" db="EMBL/GenBank/DDBJ databases">
        <title>Complete genome sequence of Cupriavidus basilensis CCUG 49340T.</title>
        <authorList>
            <person name="Salva-Serra F."/>
            <person name="Donoso R.A."/>
            <person name="Cho K.H."/>
            <person name="Yoo J.A."/>
            <person name="Lee K."/>
            <person name="Yoon S.-H."/>
            <person name="Perez-Pantoja D."/>
            <person name="Moore E.R.B."/>
        </authorList>
    </citation>
    <scope>NUCLEOTIDE SEQUENCE [LARGE SCALE GENOMIC DNA]</scope>
    <source>
        <strain evidence="8">CCUG 49340</strain>
    </source>
</reference>
<evidence type="ECO:0000256" key="1">
    <source>
        <dbReference type="ARBA" id="ARBA00005877"/>
    </source>
</evidence>
<dbReference type="InterPro" id="IPR041736">
    <property type="entry name" value="4OHPhenylPyrv_dOase_N"/>
</dbReference>
<comment type="cofactor">
    <cofactor evidence="5">
        <name>Fe cation</name>
        <dbReference type="ChEBI" id="CHEBI:24875"/>
    </cofactor>
    <text evidence="5">Binds 1 Fe cation per subunit.</text>
</comment>
<name>A0A643FSE2_9BURK</name>
<dbReference type="PANTHER" id="PTHR11959:SF1">
    <property type="entry name" value="4-HYDROXYPHENYLPYRUVATE DIOXYGENASE"/>
    <property type="match status" value="1"/>
</dbReference>
<keyword evidence="3" id="KW-0677">Repeat</keyword>
<dbReference type="Proteomes" id="UP000397656">
    <property type="component" value="Chromosome 2"/>
</dbReference>
<dbReference type="Pfam" id="PF14696">
    <property type="entry name" value="Glyoxalase_5"/>
    <property type="match status" value="1"/>
</dbReference>
<comment type="similarity">
    <text evidence="1">Belongs to the 4HPPD family.</text>
</comment>
<evidence type="ECO:0000256" key="2">
    <source>
        <dbReference type="ARBA" id="ARBA00022723"/>
    </source>
</evidence>